<feature type="domain" description="Cadherin" evidence="10">
    <location>
        <begin position="97"/>
        <end position="202"/>
    </location>
</feature>
<dbReference type="Pfam" id="PF00028">
    <property type="entry name" value="Cadherin"/>
    <property type="match status" value="2"/>
</dbReference>
<feature type="compositionally biased region" description="Pro residues" evidence="8">
    <location>
        <begin position="498"/>
        <end position="509"/>
    </location>
</feature>
<evidence type="ECO:0000313" key="12">
    <source>
        <dbReference type="RefSeq" id="XP_010831367.1"/>
    </source>
</evidence>
<dbReference type="GO" id="GO:0007156">
    <property type="term" value="P:homophilic cell adhesion via plasma membrane adhesion molecules"/>
    <property type="evidence" value="ECO:0007669"/>
    <property type="project" value="InterPro"/>
</dbReference>
<dbReference type="PROSITE" id="PS50268">
    <property type="entry name" value="CADHERIN_2"/>
    <property type="match status" value="2"/>
</dbReference>
<dbReference type="InterPro" id="IPR039808">
    <property type="entry name" value="Cadherin"/>
</dbReference>
<dbReference type="GO" id="GO:0016342">
    <property type="term" value="C:catenin complex"/>
    <property type="evidence" value="ECO:0007669"/>
    <property type="project" value="TreeGrafter"/>
</dbReference>
<evidence type="ECO:0000313" key="11">
    <source>
        <dbReference type="Proteomes" id="UP000515208"/>
    </source>
</evidence>
<evidence type="ECO:0000256" key="2">
    <source>
        <dbReference type="ARBA" id="ARBA00022692"/>
    </source>
</evidence>
<dbReference type="FunFam" id="2.60.40.60:FF:000201">
    <property type="entry name" value="Dachsous cadherin-related 1"/>
    <property type="match status" value="1"/>
</dbReference>
<evidence type="ECO:0000256" key="8">
    <source>
        <dbReference type="SAM" id="MobiDB-lite"/>
    </source>
</evidence>
<dbReference type="PANTHER" id="PTHR24027">
    <property type="entry name" value="CADHERIN-23"/>
    <property type="match status" value="1"/>
</dbReference>
<reference evidence="12" key="1">
    <citation type="submission" date="2025-08" db="UniProtKB">
        <authorList>
            <consortium name="RefSeq"/>
        </authorList>
    </citation>
    <scope>IDENTIFICATION</scope>
    <source>
        <tissue evidence="12">Blood</tissue>
    </source>
</reference>
<dbReference type="AlphaFoldDB" id="A0A6P3GXF2"/>
<feature type="domain" description="Cadherin" evidence="10">
    <location>
        <begin position="2"/>
        <end position="96"/>
    </location>
</feature>
<feature type="region of interest" description="Disordered" evidence="8">
    <location>
        <begin position="498"/>
        <end position="529"/>
    </location>
</feature>
<dbReference type="GO" id="GO:0005912">
    <property type="term" value="C:adherens junction"/>
    <property type="evidence" value="ECO:0007669"/>
    <property type="project" value="TreeGrafter"/>
</dbReference>
<dbReference type="GO" id="GO:0000902">
    <property type="term" value="P:cell morphogenesis"/>
    <property type="evidence" value="ECO:0007669"/>
    <property type="project" value="TreeGrafter"/>
</dbReference>
<dbReference type="GO" id="GO:0034332">
    <property type="term" value="P:adherens junction organization"/>
    <property type="evidence" value="ECO:0007669"/>
    <property type="project" value="TreeGrafter"/>
</dbReference>
<evidence type="ECO:0000256" key="9">
    <source>
        <dbReference type="SAM" id="Phobius"/>
    </source>
</evidence>
<evidence type="ECO:0000256" key="7">
    <source>
        <dbReference type="PROSITE-ProRule" id="PRU00043"/>
    </source>
</evidence>
<proteinExistence type="predicted"/>
<evidence type="ECO:0000256" key="6">
    <source>
        <dbReference type="ARBA" id="ARBA00023136"/>
    </source>
</evidence>
<gene>
    <name evidence="12" type="primary">LOC104983562</name>
</gene>
<dbReference type="InterPro" id="IPR020894">
    <property type="entry name" value="Cadherin_CS"/>
</dbReference>
<dbReference type="GO" id="GO:0044331">
    <property type="term" value="P:cell-cell adhesion mediated by cadherin"/>
    <property type="evidence" value="ECO:0007669"/>
    <property type="project" value="TreeGrafter"/>
</dbReference>
<dbReference type="GO" id="GO:0016477">
    <property type="term" value="P:cell migration"/>
    <property type="evidence" value="ECO:0007669"/>
    <property type="project" value="TreeGrafter"/>
</dbReference>
<evidence type="ECO:0000259" key="10">
    <source>
        <dbReference type="PROSITE" id="PS50268"/>
    </source>
</evidence>
<dbReference type="PROSITE" id="PS00232">
    <property type="entry name" value="CADHERIN_1"/>
    <property type="match status" value="1"/>
</dbReference>
<dbReference type="KEGG" id="bbis:104983562"/>
<keyword evidence="6 9" id="KW-0472">Membrane</keyword>
<sequence>MLRENAPPGTPVVSPKAIHAGGSSGPITYSILSGNEKGTFSIQPSTGAITVRSAEGLDFEANPRLRLVLQAESGGAYAFSVLTLTLQDANDNAPRFLQPHYVAFLPESRPLEGPLLQVEADDLDQGPSGQISYSLAASQPARGLFHVDPATGTITTTAILDREIWAETRLVLMATDRGSPALVGSATLTVMVIDTNDNRPTIPQPWELRVSEGEDWVNATVPVTVDITHTALGLAPDLNLLLVGAVAASLGVVVVLALAALVLGLVRARSRKAEAAPGPMSQAAPLASGSLQKLGREPPSPPPSEHLYHQTLPSYGGPGAGGPYPRGGSLDPSHSSGRGSAEAAEDDEIRMINEFPRVASVASSLAARGPDSGIQQDADGLSDTSCEPPAPDTWYKGRKAGLLLPGAGATLYREDGPPATATTFLGGCGLSPAPTGDYGFPADGKPCVAGALTAIVAGEEELRGSYNWDYLLSWCPQFQPLASVFTEIARLKDEARPCPPAPRIDPPPLITAVAHPGAKSVPPKPASTA</sequence>
<dbReference type="FunFam" id="2.60.40.60:FF:000020">
    <property type="entry name" value="Dachsous cadherin-related 1b"/>
    <property type="match status" value="1"/>
</dbReference>
<dbReference type="Gene3D" id="2.60.40.60">
    <property type="entry name" value="Cadherins"/>
    <property type="match status" value="2"/>
</dbReference>
<dbReference type="GO" id="GO:0007043">
    <property type="term" value="P:cell-cell junction assembly"/>
    <property type="evidence" value="ECO:0007669"/>
    <property type="project" value="TreeGrafter"/>
</dbReference>
<keyword evidence="3" id="KW-0677">Repeat</keyword>
<keyword evidence="4 7" id="KW-0106">Calcium</keyword>
<dbReference type="SUPFAM" id="SSF49313">
    <property type="entry name" value="Cadherin-like"/>
    <property type="match status" value="2"/>
</dbReference>
<dbReference type="RefSeq" id="XP_010831367.1">
    <property type="nucleotide sequence ID" value="XM_010833065.1"/>
</dbReference>
<dbReference type="GO" id="GO:0045296">
    <property type="term" value="F:cadherin binding"/>
    <property type="evidence" value="ECO:0007669"/>
    <property type="project" value="TreeGrafter"/>
</dbReference>
<feature type="non-terminal residue" evidence="12">
    <location>
        <position position="529"/>
    </location>
</feature>
<feature type="region of interest" description="Disordered" evidence="8">
    <location>
        <begin position="366"/>
        <end position="392"/>
    </location>
</feature>
<dbReference type="PANTHER" id="PTHR24027:SF438">
    <property type="entry name" value="CADHERIN 23"/>
    <property type="match status" value="1"/>
</dbReference>
<keyword evidence="11" id="KW-1185">Reference proteome</keyword>
<evidence type="ECO:0000256" key="4">
    <source>
        <dbReference type="ARBA" id="ARBA00022837"/>
    </source>
</evidence>
<keyword evidence="2 9" id="KW-0812">Transmembrane</keyword>
<dbReference type="GO" id="GO:0005509">
    <property type="term" value="F:calcium ion binding"/>
    <property type="evidence" value="ECO:0007669"/>
    <property type="project" value="UniProtKB-UniRule"/>
</dbReference>
<evidence type="ECO:0000256" key="5">
    <source>
        <dbReference type="ARBA" id="ARBA00022989"/>
    </source>
</evidence>
<dbReference type="InterPro" id="IPR002126">
    <property type="entry name" value="Cadherin-like_dom"/>
</dbReference>
<feature type="compositionally biased region" description="Gly residues" evidence="8">
    <location>
        <begin position="316"/>
        <end position="325"/>
    </location>
</feature>
<comment type="subcellular location">
    <subcellularLocation>
        <location evidence="1">Membrane</location>
    </subcellularLocation>
</comment>
<dbReference type="CDD" id="cd11304">
    <property type="entry name" value="Cadherin_repeat"/>
    <property type="match status" value="2"/>
</dbReference>
<accession>A0A6P3GXF2</accession>
<keyword evidence="5 9" id="KW-1133">Transmembrane helix</keyword>
<dbReference type="Proteomes" id="UP000515208">
    <property type="component" value="Unplaced"/>
</dbReference>
<dbReference type="GO" id="GO:0016339">
    <property type="term" value="P:calcium-dependent cell-cell adhesion via plasma membrane cell adhesion molecules"/>
    <property type="evidence" value="ECO:0007669"/>
    <property type="project" value="TreeGrafter"/>
</dbReference>
<evidence type="ECO:0000256" key="1">
    <source>
        <dbReference type="ARBA" id="ARBA00004370"/>
    </source>
</evidence>
<feature type="transmembrane region" description="Helical" evidence="9">
    <location>
        <begin position="240"/>
        <end position="266"/>
    </location>
</feature>
<dbReference type="SMART" id="SM00112">
    <property type="entry name" value="CA"/>
    <property type="match status" value="2"/>
</dbReference>
<protein>
    <submittedName>
        <fullName evidence="12">Protocadherin-16-like</fullName>
    </submittedName>
</protein>
<dbReference type="GeneID" id="104983562"/>
<dbReference type="PRINTS" id="PR00205">
    <property type="entry name" value="CADHERIN"/>
</dbReference>
<feature type="region of interest" description="Disordered" evidence="8">
    <location>
        <begin position="291"/>
        <end position="345"/>
    </location>
</feature>
<dbReference type="InterPro" id="IPR015919">
    <property type="entry name" value="Cadherin-like_sf"/>
</dbReference>
<name>A0A6P3GXF2_BISBB</name>
<evidence type="ECO:0000256" key="3">
    <source>
        <dbReference type="ARBA" id="ARBA00022737"/>
    </source>
</evidence>
<dbReference type="GO" id="GO:0008013">
    <property type="term" value="F:beta-catenin binding"/>
    <property type="evidence" value="ECO:0007669"/>
    <property type="project" value="TreeGrafter"/>
</dbReference>
<organism evidence="11 12">
    <name type="scientific">Bison bison bison</name>
    <name type="common">North American plains bison</name>
    <dbReference type="NCBI Taxonomy" id="43346"/>
    <lineage>
        <taxon>Eukaryota</taxon>
        <taxon>Metazoa</taxon>
        <taxon>Chordata</taxon>
        <taxon>Craniata</taxon>
        <taxon>Vertebrata</taxon>
        <taxon>Euteleostomi</taxon>
        <taxon>Mammalia</taxon>
        <taxon>Eutheria</taxon>
        <taxon>Laurasiatheria</taxon>
        <taxon>Artiodactyla</taxon>
        <taxon>Ruminantia</taxon>
        <taxon>Pecora</taxon>
        <taxon>Bovidae</taxon>
        <taxon>Bovinae</taxon>
        <taxon>Bison</taxon>
    </lineage>
</organism>